<evidence type="ECO:0000259" key="7">
    <source>
        <dbReference type="SMART" id="SM00829"/>
    </source>
</evidence>
<evidence type="ECO:0000256" key="6">
    <source>
        <dbReference type="SAM" id="MobiDB-lite"/>
    </source>
</evidence>
<keyword evidence="4" id="KW-0560">Oxidoreductase</keyword>
<dbReference type="RefSeq" id="WP_260994792.1">
    <property type="nucleotide sequence ID" value="NZ_JAODWD010000005.1"/>
</dbReference>
<dbReference type="InterPro" id="IPR013149">
    <property type="entry name" value="ADH-like_C"/>
</dbReference>
<dbReference type="Gene3D" id="3.90.180.10">
    <property type="entry name" value="Medium-chain alcohol dehydrogenases, catalytic domain"/>
    <property type="match status" value="1"/>
</dbReference>
<feature type="compositionally biased region" description="Polar residues" evidence="6">
    <location>
        <begin position="352"/>
        <end position="368"/>
    </location>
</feature>
<dbReference type="SUPFAM" id="SSF50129">
    <property type="entry name" value="GroES-like"/>
    <property type="match status" value="1"/>
</dbReference>
<dbReference type="PANTHER" id="PTHR43401:SF2">
    <property type="entry name" value="L-THREONINE 3-DEHYDROGENASE"/>
    <property type="match status" value="1"/>
</dbReference>
<comment type="similarity">
    <text evidence="5">Belongs to the zinc-containing alcohol dehydrogenase family.</text>
</comment>
<dbReference type="InterPro" id="IPR050129">
    <property type="entry name" value="Zn_alcohol_dh"/>
</dbReference>
<dbReference type="Gene3D" id="3.40.50.720">
    <property type="entry name" value="NAD(P)-binding Rossmann-like Domain"/>
    <property type="match status" value="1"/>
</dbReference>
<dbReference type="PROSITE" id="PS00059">
    <property type="entry name" value="ADH_ZINC"/>
    <property type="match status" value="1"/>
</dbReference>
<organism evidence="8 9">
    <name type="scientific">Mycobacterium deserti</name>
    <dbReference type="NCBI Taxonomy" id="2978347"/>
    <lineage>
        <taxon>Bacteria</taxon>
        <taxon>Bacillati</taxon>
        <taxon>Actinomycetota</taxon>
        <taxon>Actinomycetes</taxon>
        <taxon>Mycobacteriales</taxon>
        <taxon>Mycobacteriaceae</taxon>
        <taxon>Mycobacterium</taxon>
    </lineage>
</organism>
<gene>
    <name evidence="8" type="ORF">N4S67_20125</name>
</gene>
<dbReference type="InterPro" id="IPR002328">
    <property type="entry name" value="ADH_Zn_CS"/>
</dbReference>
<evidence type="ECO:0000256" key="4">
    <source>
        <dbReference type="ARBA" id="ARBA00023002"/>
    </source>
</evidence>
<dbReference type="InterPro" id="IPR036291">
    <property type="entry name" value="NAD(P)-bd_dom_sf"/>
</dbReference>
<accession>A0ABT2MGR0</accession>
<feature type="domain" description="Enoyl reductase (ER)" evidence="7">
    <location>
        <begin position="8"/>
        <end position="337"/>
    </location>
</feature>
<dbReference type="Proteomes" id="UP001206639">
    <property type="component" value="Unassembled WGS sequence"/>
</dbReference>
<dbReference type="InterPro" id="IPR020843">
    <property type="entry name" value="ER"/>
</dbReference>
<dbReference type="Pfam" id="PF08240">
    <property type="entry name" value="ADH_N"/>
    <property type="match status" value="1"/>
</dbReference>
<comment type="cofactor">
    <cofactor evidence="1 5">
        <name>Zn(2+)</name>
        <dbReference type="ChEBI" id="CHEBI:29105"/>
    </cofactor>
</comment>
<evidence type="ECO:0000256" key="5">
    <source>
        <dbReference type="RuleBase" id="RU361277"/>
    </source>
</evidence>
<name>A0ABT2MGR0_9MYCO</name>
<dbReference type="SMART" id="SM00829">
    <property type="entry name" value="PKS_ER"/>
    <property type="match status" value="1"/>
</dbReference>
<reference evidence="9" key="1">
    <citation type="submission" date="2023-07" db="EMBL/GenBank/DDBJ databases">
        <authorList>
            <person name="Deng Y."/>
            <person name="Zhang Y.-Q."/>
        </authorList>
    </citation>
    <scope>NUCLEOTIDE SEQUENCE [LARGE SCALE GENOMIC DNA]</scope>
    <source>
        <strain evidence="9">CPCC 205710</strain>
    </source>
</reference>
<dbReference type="InterPro" id="IPR011032">
    <property type="entry name" value="GroES-like_sf"/>
</dbReference>
<protein>
    <submittedName>
        <fullName evidence="8">Alcohol dehydrogenase catalytic domain-containing protein</fullName>
    </submittedName>
</protein>
<evidence type="ECO:0000256" key="2">
    <source>
        <dbReference type="ARBA" id="ARBA00022723"/>
    </source>
</evidence>
<sequence length="368" mass="39396">MRGFAFRGDRQIALLTKPTPVCGPREVLVRVRATAVCGSDLHYYRQSAQERRAAADFYCGHEPVGVVAAVGADVRTVSLGDRVVVYHVGGCGHCSACDGGRFKDCPQAQQHVMQRSRDGANAEFVVVHERQALPLPDSVSFEAGAVLACSFGTAWAAVKQTSAPPSSLAVWGLGPVGLNTVVIANLMGLRTVGIDLSGERREAAAELGCEVVDGSEPELTDILLDRTDGAGFNTVIETTGATAVHHQAATVTHRGGTIVLVGLGANSSIGPTREIILRELCVRGSWIFGVRDWPDILDFVLRNDIDLMRTVDRVTSIEHFRDAMSDADQGSMAKIVFSWPPNGLPDSLSHDPMTSRTTEPPNINLRSS</sequence>
<keyword evidence="3 5" id="KW-0862">Zinc</keyword>
<dbReference type="SUPFAM" id="SSF51735">
    <property type="entry name" value="NAD(P)-binding Rossmann-fold domains"/>
    <property type="match status" value="1"/>
</dbReference>
<evidence type="ECO:0000256" key="3">
    <source>
        <dbReference type="ARBA" id="ARBA00022833"/>
    </source>
</evidence>
<evidence type="ECO:0000313" key="8">
    <source>
        <dbReference type="EMBL" id="MCT7660714.1"/>
    </source>
</evidence>
<feature type="region of interest" description="Disordered" evidence="6">
    <location>
        <begin position="345"/>
        <end position="368"/>
    </location>
</feature>
<evidence type="ECO:0000313" key="9">
    <source>
        <dbReference type="Proteomes" id="UP001206639"/>
    </source>
</evidence>
<dbReference type="EMBL" id="JAODWD010000005">
    <property type="protein sequence ID" value="MCT7660714.1"/>
    <property type="molecule type" value="Genomic_DNA"/>
</dbReference>
<dbReference type="InterPro" id="IPR013154">
    <property type="entry name" value="ADH-like_N"/>
</dbReference>
<keyword evidence="2 5" id="KW-0479">Metal-binding</keyword>
<evidence type="ECO:0000256" key="1">
    <source>
        <dbReference type="ARBA" id="ARBA00001947"/>
    </source>
</evidence>
<comment type="caution">
    <text evidence="8">The sequence shown here is derived from an EMBL/GenBank/DDBJ whole genome shotgun (WGS) entry which is preliminary data.</text>
</comment>
<keyword evidence="9" id="KW-1185">Reference proteome</keyword>
<dbReference type="Pfam" id="PF00107">
    <property type="entry name" value="ADH_zinc_N"/>
    <property type="match status" value="1"/>
</dbReference>
<proteinExistence type="inferred from homology"/>
<dbReference type="PANTHER" id="PTHR43401">
    <property type="entry name" value="L-THREONINE 3-DEHYDROGENASE"/>
    <property type="match status" value="1"/>
</dbReference>